<dbReference type="EMBL" id="FOKI01000027">
    <property type="protein sequence ID" value="SFB30712.1"/>
    <property type="molecule type" value="Genomic_DNA"/>
</dbReference>
<reference evidence="1 2" key="1">
    <citation type="submission" date="2016-10" db="EMBL/GenBank/DDBJ databases">
        <authorList>
            <person name="de Groot N.N."/>
        </authorList>
    </citation>
    <scope>NUCLEOTIDE SEQUENCE [LARGE SCALE GENOMIC DNA]</scope>
    <source>
        <strain evidence="1 2">DSM 12271</strain>
    </source>
</reference>
<keyword evidence="2" id="KW-1185">Reference proteome</keyword>
<protein>
    <submittedName>
        <fullName evidence="1">Uncharacterized protein</fullName>
    </submittedName>
</protein>
<accession>A0A1I0ZZC8</accession>
<dbReference type="RefSeq" id="WP_177199438.1">
    <property type="nucleotide sequence ID" value="NZ_FOKI01000027.1"/>
</dbReference>
<evidence type="ECO:0000313" key="1">
    <source>
        <dbReference type="EMBL" id="SFB30712.1"/>
    </source>
</evidence>
<sequence length="50" mass="6252">MDIKIDEHFEYTKTPWGNMFYKIAWKEQKRNKGKLKSFPLIFIYYFIESK</sequence>
<proteinExistence type="predicted"/>
<gene>
    <name evidence="1" type="ORF">SAMN04488528_102736</name>
</gene>
<evidence type="ECO:0000313" key="2">
    <source>
        <dbReference type="Proteomes" id="UP000198619"/>
    </source>
</evidence>
<organism evidence="1 2">
    <name type="scientific">Clostridium frigidicarnis</name>
    <dbReference type="NCBI Taxonomy" id="84698"/>
    <lineage>
        <taxon>Bacteria</taxon>
        <taxon>Bacillati</taxon>
        <taxon>Bacillota</taxon>
        <taxon>Clostridia</taxon>
        <taxon>Eubacteriales</taxon>
        <taxon>Clostridiaceae</taxon>
        <taxon>Clostridium</taxon>
    </lineage>
</organism>
<dbReference type="Proteomes" id="UP000198619">
    <property type="component" value="Unassembled WGS sequence"/>
</dbReference>
<name>A0A1I0ZZC8_9CLOT</name>
<dbReference type="AlphaFoldDB" id="A0A1I0ZZC8"/>